<dbReference type="RefSeq" id="WP_026879533.1">
    <property type="nucleotide sequence ID" value="NZ_CP150637.1"/>
</dbReference>
<keyword evidence="3 8" id="KW-0349">Heme</keyword>
<evidence type="ECO:0000256" key="4">
    <source>
        <dbReference type="ARBA" id="ARBA00022692"/>
    </source>
</evidence>
<keyword evidence="8" id="KW-1003">Cell membrane</keyword>
<evidence type="ECO:0000256" key="2">
    <source>
        <dbReference type="ARBA" id="ARBA00022448"/>
    </source>
</evidence>
<evidence type="ECO:0000256" key="7">
    <source>
        <dbReference type="ARBA" id="ARBA00023136"/>
    </source>
</evidence>
<dbReference type="HAMAP" id="MF_01207">
    <property type="entry name" value="MsrQ"/>
    <property type="match status" value="1"/>
</dbReference>
<feature type="domain" description="Ferric oxidoreductase" evidence="9">
    <location>
        <begin position="43"/>
        <end position="156"/>
    </location>
</feature>
<dbReference type="Pfam" id="PF01794">
    <property type="entry name" value="Ferric_reduct"/>
    <property type="match status" value="1"/>
</dbReference>
<dbReference type="InterPro" id="IPR013130">
    <property type="entry name" value="Fe3_Rdtase_TM_dom"/>
</dbReference>
<comment type="similarity">
    <text evidence="8">Belongs to the MsrQ family.</text>
</comment>
<keyword evidence="6 8" id="KW-0408">Iron</keyword>
<feature type="transmembrane region" description="Helical" evidence="8">
    <location>
        <begin position="168"/>
        <end position="187"/>
    </location>
</feature>
<dbReference type="InterPro" id="IPR022837">
    <property type="entry name" value="MsrQ-like"/>
</dbReference>
<feature type="transmembrane region" description="Helical" evidence="8">
    <location>
        <begin position="75"/>
        <end position="94"/>
    </location>
</feature>
<evidence type="ECO:0000259" key="9">
    <source>
        <dbReference type="Pfam" id="PF01794"/>
    </source>
</evidence>
<keyword evidence="11" id="KW-1185">Reference proteome</keyword>
<evidence type="ECO:0000313" key="10">
    <source>
        <dbReference type="EMBL" id="WZW87589.1"/>
    </source>
</evidence>
<keyword evidence="8" id="KW-0249">Electron transport</keyword>
<keyword evidence="7 8" id="KW-0472">Membrane</keyword>
<sequence>MNRLLILKIACWIGVILPLLWLIFKLLNGALSADPAKDIQHFTGQIALRVLLITLILSPLVYLFKWSLFNRVKRLLGLASFFWACAHVMSYFVFELSLDLTLFISEILERRYLQIGAIAWLGLFILAMTSFKAAMRRLKKYWKRIHNMVYLIAALIIIHYYLSLKLKQVEPLIYGFILLLLWGYHIYRKVKKQQR</sequence>
<evidence type="ECO:0000256" key="1">
    <source>
        <dbReference type="ARBA" id="ARBA00004141"/>
    </source>
</evidence>
<comment type="cofactor">
    <cofactor evidence="8">
        <name>FMN</name>
        <dbReference type="ChEBI" id="CHEBI:58210"/>
    </cofactor>
    <text evidence="8">Binds 1 FMN per subunit.</text>
</comment>
<keyword evidence="5 8" id="KW-1133">Transmembrane helix</keyword>
<keyword evidence="8" id="KW-0479">Metal-binding</keyword>
<dbReference type="PANTHER" id="PTHR36964:SF1">
    <property type="entry name" value="PROTEIN-METHIONINE-SULFOXIDE REDUCTASE HEME-BINDING SUBUNIT MSRQ"/>
    <property type="match status" value="1"/>
</dbReference>
<comment type="cofactor">
    <cofactor evidence="8">
        <name>heme b</name>
        <dbReference type="ChEBI" id="CHEBI:60344"/>
    </cofactor>
    <text evidence="8">Binds 1 heme b (iron(II)-protoporphyrin IX) group per subunit.</text>
</comment>
<keyword evidence="4 8" id="KW-0812">Transmembrane</keyword>
<gene>
    <name evidence="8" type="primary">msrQ</name>
    <name evidence="10" type="ORF">WMO13_09490</name>
</gene>
<dbReference type="EMBL" id="CP150637">
    <property type="protein sequence ID" value="WZW87589.1"/>
    <property type="molecule type" value="Genomic_DNA"/>
</dbReference>
<feature type="transmembrane region" description="Helical" evidence="8">
    <location>
        <begin position="114"/>
        <end position="133"/>
    </location>
</feature>
<keyword evidence="8" id="KW-0285">Flavoprotein</keyword>
<evidence type="ECO:0000256" key="8">
    <source>
        <dbReference type="HAMAP-Rule" id="MF_01207"/>
    </source>
</evidence>
<comment type="function">
    <text evidence="8">Part of the MsrPQ system that repairs oxidized periplasmic proteins containing methionine sulfoxide residues (Met-O), using respiratory chain electrons. Thus protects these proteins from oxidative-stress damage caused by reactive species of oxygen and chlorine generated by the host defense mechanisms. MsrPQ is essential for the maintenance of envelope integrity under bleach stress, rescuing a wide series of structurally unrelated periplasmic proteins from methionine oxidation. MsrQ provides electrons for reduction to the reductase catalytic subunit MsrP, using the quinone pool of the respiratory chain.</text>
</comment>
<feature type="transmembrane region" description="Helical" evidence="8">
    <location>
        <begin position="44"/>
        <end position="63"/>
    </location>
</feature>
<name>A0ABZ3BZM8_9GAMM</name>
<comment type="subcellular location">
    <subcellularLocation>
        <location evidence="8">Cell membrane</location>
        <topology evidence="8">Multi-pass membrane protein</topology>
    </subcellularLocation>
    <subcellularLocation>
        <location evidence="1">Membrane</location>
        <topology evidence="1">Multi-pass membrane protein</topology>
    </subcellularLocation>
</comment>
<dbReference type="PANTHER" id="PTHR36964">
    <property type="entry name" value="PROTEIN-METHIONINE-SULFOXIDE REDUCTASE HEME-BINDING SUBUNIT MSRQ"/>
    <property type="match status" value="1"/>
</dbReference>
<dbReference type="Proteomes" id="UP001449178">
    <property type="component" value="Chromosome"/>
</dbReference>
<feature type="transmembrane region" description="Helical" evidence="8">
    <location>
        <begin position="145"/>
        <end position="162"/>
    </location>
</feature>
<feature type="transmembrane region" description="Helical" evidence="8">
    <location>
        <begin position="5"/>
        <end position="24"/>
    </location>
</feature>
<evidence type="ECO:0000256" key="6">
    <source>
        <dbReference type="ARBA" id="ARBA00023004"/>
    </source>
</evidence>
<evidence type="ECO:0000313" key="11">
    <source>
        <dbReference type="Proteomes" id="UP001449178"/>
    </source>
</evidence>
<keyword evidence="2 8" id="KW-0813">Transport</keyword>
<comment type="subunit">
    <text evidence="8">Heterodimer of a catalytic subunit (MsrP) and a heme-binding subunit (MsrQ).</text>
</comment>
<protein>
    <recommendedName>
        <fullName evidence="8">Protein-methionine-sulfoxide reductase heme-binding subunit MsrQ</fullName>
    </recommendedName>
    <alternativeName>
        <fullName evidence="8">Flavocytochrome MsrQ</fullName>
    </alternativeName>
</protein>
<reference evidence="10 11" key="1">
    <citation type="submission" date="2024-03" db="EMBL/GenBank/DDBJ databases">
        <title>Complete Genome Sequence and Annotation of Ignatzschineria larvae DSM 13226.</title>
        <authorList>
            <person name="Cantrell E."/>
            <person name="Burcham Z.M."/>
        </authorList>
    </citation>
    <scope>NUCLEOTIDE SEQUENCE [LARGE SCALE GENOMIC DNA]</scope>
    <source>
        <strain evidence="10 11">DSM 13226</strain>
    </source>
</reference>
<organism evidence="10 11">
    <name type="scientific">Ignatzschineria larvae DSM 13226</name>
    <dbReference type="NCBI Taxonomy" id="1111732"/>
    <lineage>
        <taxon>Bacteria</taxon>
        <taxon>Pseudomonadati</taxon>
        <taxon>Pseudomonadota</taxon>
        <taxon>Gammaproteobacteria</taxon>
        <taxon>Cardiobacteriales</taxon>
        <taxon>Ignatzschineriaceae</taxon>
        <taxon>Ignatzschineria</taxon>
    </lineage>
</organism>
<evidence type="ECO:0000256" key="3">
    <source>
        <dbReference type="ARBA" id="ARBA00022617"/>
    </source>
</evidence>
<evidence type="ECO:0000256" key="5">
    <source>
        <dbReference type="ARBA" id="ARBA00022989"/>
    </source>
</evidence>
<keyword evidence="8" id="KW-0288">FMN</keyword>
<proteinExistence type="inferred from homology"/>
<accession>A0ABZ3BZM8</accession>